<evidence type="ECO:0000256" key="1">
    <source>
        <dbReference type="ARBA" id="ARBA00008535"/>
    </source>
</evidence>
<keyword evidence="4" id="KW-0175">Coiled coil</keyword>
<feature type="non-terminal residue" evidence="6">
    <location>
        <position position="1"/>
    </location>
</feature>
<organism evidence="6 7">
    <name type="scientific">Cirrhinus molitorella</name>
    <name type="common">mud carp</name>
    <dbReference type="NCBI Taxonomy" id="172907"/>
    <lineage>
        <taxon>Eukaryota</taxon>
        <taxon>Metazoa</taxon>
        <taxon>Chordata</taxon>
        <taxon>Craniata</taxon>
        <taxon>Vertebrata</taxon>
        <taxon>Euteleostomi</taxon>
        <taxon>Actinopterygii</taxon>
        <taxon>Neopterygii</taxon>
        <taxon>Teleostei</taxon>
        <taxon>Ostariophysi</taxon>
        <taxon>Cypriniformes</taxon>
        <taxon>Cyprinidae</taxon>
        <taxon>Labeoninae</taxon>
        <taxon>Labeonini</taxon>
        <taxon>Cirrhinus</taxon>
    </lineage>
</organism>
<comment type="caution">
    <text evidence="6">The sequence shown here is derived from an EMBL/GenBank/DDBJ whole genome shotgun (WGS) entry which is preliminary data.</text>
</comment>
<gene>
    <name evidence="6" type="ORF">QQF64_034396</name>
</gene>
<dbReference type="Gene3D" id="3.40.50.300">
    <property type="entry name" value="P-loop containing nucleotide triphosphate hydrolases"/>
    <property type="match status" value="1"/>
</dbReference>
<keyword evidence="3" id="KW-0342">GTP-binding</keyword>
<evidence type="ECO:0000313" key="7">
    <source>
        <dbReference type="Proteomes" id="UP001558613"/>
    </source>
</evidence>
<proteinExistence type="inferred from homology"/>
<sequence length="133" mass="16202">RVWSHTIVLFTGGDSLLDTSIEQHIESEGQDLQWLLDKCGNRYHVLNNQNRSDHTQIKELLEKIEETVAQNNSCHFEIDRRILQEMKEKRRAEERMKRMKKQRKNIRSQMSEFTYFEVLPFHFKFLIQTYRLF</sequence>
<protein>
    <recommendedName>
        <fullName evidence="5">AIG1-type G domain-containing protein</fullName>
    </recommendedName>
</protein>
<evidence type="ECO:0000313" key="6">
    <source>
        <dbReference type="EMBL" id="KAL1246673.1"/>
    </source>
</evidence>
<dbReference type="Proteomes" id="UP001558613">
    <property type="component" value="Unassembled WGS sequence"/>
</dbReference>
<evidence type="ECO:0000259" key="5">
    <source>
        <dbReference type="Pfam" id="PF04548"/>
    </source>
</evidence>
<dbReference type="EMBL" id="JAYMGO010000168">
    <property type="protein sequence ID" value="KAL1246673.1"/>
    <property type="molecule type" value="Genomic_DNA"/>
</dbReference>
<evidence type="ECO:0000256" key="2">
    <source>
        <dbReference type="ARBA" id="ARBA00022741"/>
    </source>
</evidence>
<reference evidence="6 7" key="1">
    <citation type="submission" date="2023-09" db="EMBL/GenBank/DDBJ databases">
        <authorList>
            <person name="Wang M."/>
        </authorList>
    </citation>
    <scope>NUCLEOTIDE SEQUENCE [LARGE SCALE GENOMIC DNA]</scope>
    <source>
        <strain evidence="6">GT-2023</strain>
        <tissue evidence="6">Liver</tissue>
    </source>
</reference>
<name>A0ABR3L1E2_9TELE</name>
<feature type="coiled-coil region" evidence="4">
    <location>
        <begin position="82"/>
        <end position="109"/>
    </location>
</feature>
<dbReference type="InterPro" id="IPR027417">
    <property type="entry name" value="P-loop_NTPase"/>
</dbReference>
<accession>A0ABR3L1E2</accession>
<keyword evidence="7" id="KW-1185">Reference proteome</keyword>
<dbReference type="PANTHER" id="PTHR10903">
    <property type="entry name" value="GTPASE, IMAP FAMILY MEMBER-RELATED"/>
    <property type="match status" value="1"/>
</dbReference>
<evidence type="ECO:0000256" key="3">
    <source>
        <dbReference type="ARBA" id="ARBA00023134"/>
    </source>
</evidence>
<keyword evidence="2" id="KW-0547">Nucleotide-binding</keyword>
<comment type="similarity">
    <text evidence="1">Belongs to the TRAFAC class TrmE-Era-EngA-EngB-Septin-like GTPase superfamily. AIG1/Toc34/Toc159-like paraseptin GTPase family. IAN subfamily.</text>
</comment>
<feature type="domain" description="AIG1-type G" evidence="5">
    <location>
        <begin position="2"/>
        <end position="89"/>
    </location>
</feature>
<evidence type="ECO:0000256" key="4">
    <source>
        <dbReference type="SAM" id="Coils"/>
    </source>
</evidence>
<dbReference type="PANTHER" id="PTHR10903:SF107">
    <property type="entry name" value="GTPASE IMAP FAMILY MEMBER 4-LIKE-RELATED"/>
    <property type="match status" value="1"/>
</dbReference>
<feature type="non-terminal residue" evidence="6">
    <location>
        <position position="133"/>
    </location>
</feature>
<dbReference type="InterPro" id="IPR006703">
    <property type="entry name" value="G_AIG1"/>
</dbReference>
<dbReference type="InterPro" id="IPR045058">
    <property type="entry name" value="GIMA/IAN/Toc"/>
</dbReference>
<dbReference type="Pfam" id="PF04548">
    <property type="entry name" value="AIG1"/>
    <property type="match status" value="1"/>
</dbReference>